<evidence type="ECO:0000313" key="2">
    <source>
        <dbReference type="EMBL" id="MBM6820865.1"/>
    </source>
</evidence>
<evidence type="ECO:0000313" key="3">
    <source>
        <dbReference type="Proteomes" id="UP000767334"/>
    </source>
</evidence>
<dbReference type="Pfam" id="PF01476">
    <property type="entry name" value="LysM"/>
    <property type="match status" value="1"/>
</dbReference>
<feature type="domain" description="LysM" evidence="1">
    <location>
        <begin position="472"/>
        <end position="516"/>
    </location>
</feature>
<dbReference type="InterPro" id="IPR024300">
    <property type="entry name" value="SipL_SPOCS_dom"/>
</dbReference>
<dbReference type="PROSITE" id="PS51782">
    <property type="entry name" value="LYSM"/>
    <property type="match status" value="1"/>
</dbReference>
<gene>
    <name evidence="2" type="ORF">H6A19_16230</name>
</gene>
<organism evidence="2 3">
    <name type="scientific">Clostridium saudiense</name>
    <dbReference type="NCBI Taxonomy" id="1414720"/>
    <lineage>
        <taxon>Bacteria</taxon>
        <taxon>Bacillati</taxon>
        <taxon>Bacillota</taxon>
        <taxon>Clostridia</taxon>
        <taxon>Eubacteriales</taxon>
        <taxon>Clostridiaceae</taxon>
        <taxon>Clostridium</taxon>
    </lineage>
</organism>
<proteinExistence type="predicted"/>
<comment type="caution">
    <text evidence="2">The sequence shown here is derived from an EMBL/GenBank/DDBJ whole genome shotgun (WGS) entry which is preliminary data.</text>
</comment>
<name>A0ABS2FJU9_9CLOT</name>
<dbReference type="SMART" id="SM00257">
    <property type="entry name" value="LysM"/>
    <property type="match status" value="1"/>
</dbReference>
<dbReference type="Proteomes" id="UP000767334">
    <property type="component" value="Unassembled WGS sequence"/>
</dbReference>
<dbReference type="Pfam" id="PF12673">
    <property type="entry name" value="SipL"/>
    <property type="match status" value="3"/>
</dbReference>
<keyword evidence="3" id="KW-1185">Reference proteome</keyword>
<dbReference type="CDD" id="cd00118">
    <property type="entry name" value="LysM"/>
    <property type="match status" value="1"/>
</dbReference>
<dbReference type="EMBL" id="JACJLL010000185">
    <property type="protein sequence ID" value="MBM6820865.1"/>
    <property type="molecule type" value="Genomic_DNA"/>
</dbReference>
<sequence>MSQIDVIKESIQNEQLLRESSTNNVLKGEYLIKDSHPDVYQILGVEAKATITNKETLADKIMIEGQINYSVMYLSEDESKVTSINSVYLSEKFADYLDLNNEEHKVICEVECVIEHIQASIMNERKIAIDGIRSTKWQLYKVEEFEFVKEIEGRDDIQVKTKSEEMNQIKCEKDIELMGKSMIKVTMDKPEIDEVLKCSMNLHKKEVKLGDGKIYFGCYCKIEVLCKGKDENDIFLLQDDIYLSKEEEAIGVNSEMMTSHQIDIVNFDSIINADDLGESRVVNVEFMIKGTIKVISKEIVDVIKDAYSPTKSIELTKKNYEIGLVHGIITSELIIKDNLYPKDENDKIGCVISATGCPVITDKVVEEDKIKIEGIIKVLVLYKTTDDDCKIDMCNGEIPFTSVIDLKGTKPDMVALCKVHLENLDATVEANTIGVRATLSVLVKACYKVNKEWIVDIIEGEEEKECKKASVTIYVVNIGDTLWDLAKKYNTTMDSLIEINELEGPESLTEGKKLIIPGKC</sequence>
<reference evidence="2 3" key="1">
    <citation type="journal article" date="2021" name="Sci. Rep.">
        <title>The distribution of antibiotic resistance genes in chicken gut microbiota commensals.</title>
        <authorList>
            <person name="Juricova H."/>
            <person name="Matiasovicova J."/>
            <person name="Kubasova T."/>
            <person name="Cejkova D."/>
            <person name="Rychlik I."/>
        </authorList>
    </citation>
    <scope>NUCLEOTIDE SEQUENCE [LARGE SCALE GENOMIC DNA]</scope>
    <source>
        <strain evidence="2 3">An435</strain>
    </source>
</reference>
<dbReference type="InterPro" id="IPR036779">
    <property type="entry name" value="LysM_dom_sf"/>
</dbReference>
<protein>
    <submittedName>
        <fullName evidence="2">DUF3794 domain-containing protein</fullName>
    </submittedName>
</protein>
<feature type="non-terminal residue" evidence="2">
    <location>
        <position position="520"/>
    </location>
</feature>
<evidence type="ECO:0000259" key="1">
    <source>
        <dbReference type="PROSITE" id="PS51782"/>
    </source>
</evidence>
<dbReference type="SUPFAM" id="SSF54106">
    <property type="entry name" value="LysM domain"/>
    <property type="match status" value="1"/>
</dbReference>
<dbReference type="Gene3D" id="3.10.350.10">
    <property type="entry name" value="LysM domain"/>
    <property type="match status" value="1"/>
</dbReference>
<dbReference type="InterPro" id="IPR018392">
    <property type="entry name" value="LysM"/>
</dbReference>
<accession>A0ABS2FJU9</accession>